<keyword evidence="1" id="KW-0472">Membrane</keyword>
<proteinExistence type="predicted"/>
<feature type="transmembrane region" description="Helical" evidence="1">
    <location>
        <begin position="6"/>
        <end position="25"/>
    </location>
</feature>
<dbReference type="Proteomes" id="UP001500171">
    <property type="component" value="Unassembled WGS sequence"/>
</dbReference>
<comment type="caution">
    <text evidence="2">The sequence shown here is derived from an EMBL/GenBank/DDBJ whole genome shotgun (WGS) entry which is preliminary data.</text>
</comment>
<dbReference type="EMBL" id="BAABHY010000001">
    <property type="protein sequence ID" value="GAA5107550.1"/>
    <property type="molecule type" value="Genomic_DNA"/>
</dbReference>
<name>A0ABP9N244_9GAMM</name>
<keyword evidence="1" id="KW-1133">Transmembrane helix</keyword>
<organism evidence="2 3">
    <name type="scientific">Orbus sasakiae</name>
    <dbReference type="NCBI Taxonomy" id="1078475"/>
    <lineage>
        <taxon>Bacteria</taxon>
        <taxon>Pseudomonadati</taxon>
        <taxon>Pseudomonadota</taxon>
        <taxon>Gammaproteobacteria</taxon>
        <taxon>Orbales</taxon>
        <taxon>Orbaceae</taxon>
        <taxon>Orbus</taxon>
    </lineage>
</organism>
<evidence type="ECO:0000256" key="1">
    <source>
        <dbReference type="SAM" id="Phobius"/>
    </source>
</evidence>
<reference evidence="3" key="1">
    <citation type="journal article" date="2019" name="Int. J. Syst. Evol. Microbiol.">
        <title>The Global Catalogue of Microorganisms (GCM) 10K type strain sequencing project: providing services to taxonomists for standard genome sequencing and annotation.</title>
        <authorList>
            <consortium name="The Broad Institute Genomics Platform"/>
            <consortium name="The Broad Institute Genome Sequencing Center for Infectious Disease"/>
            <person name="Wu L."/>
            <person name="Ma J."/>
        </authorList>
    </citation>
    <scope>NUCLEOTIDE SEQUENCE [LARGE SCALE GENOMIC DNA]</scope>
    <source>
        <strain evidence="3">JCM 18050</strain>
    </source>
</reference>
<evidence type="ECO:0000313" key="2">
    <source>
        <dbReference type="EMBL" id="GAA5107550.1"/>
    </source>
</evidence>
<sequence length="59" mass="6879">MHYVIGGVVVICLIIFIVSRIRRFMDDPKEGMKNIGNGMSKMYQQAKDYAEKQNNRNKE</sequence>
<accession>A0ABP9N244</accession>
<evidence type="ECO:0000313" key="3">
    <source>
        <dbReference type="Proteomes" id="UP001500171"/>
    </source>
</evidence>
<keyword evidence="1" id="KW-0812">Transmembrane</keyword>
<protein>
    <submittedName>
        <fullName evidence="2">Uncharacterized protein</fullName>
    </submittedName>
</protein>
<gene>
    <name evidence="2" type="ORF">GCM10023211_08790</name>
</gene>
<keyword evidence="3" id="KW-1185">Reference proteome</keyword>